<dbReference type="STRING" id="210143.A0A1R3GX78"/>
<evidence type="ECO:0000313" key="3">
    <source>
        <dbReference type="Proteomes" id="UP000188268"/>
    </source>
</evidence>
<reference evidence="2 3" key="1">
    <citation type="submission" date="2013-09" db="EMBL/GenBank/DDBJ databases">
        <title>Corchorus capsularis genome sequencing.</title>
        <authorList>
            <person name="Alam M."/>
            <person name="Haque M.S."/>
            <person name="Islam M.S."/>
            <person name="Emdad E.M."/>
            <person name="Islam M.M."/>
            <person name="Ahmed B."/>
            <person name="Halim A."/>
            <person name="Hossen Q.M.M."/>
            <person name="Hossain M.Z."/>
            <person name="Ahmed R."/>
            <person name="Khan M.M."/>
            <person name="Islam R."/>
            <person name="Rashid M.M."/>
            <person name="Khan S.A."/>
            <person name="Rahman M.S."/>
            <person name="Alam M."/>
        </authorList>
    </citation>
    <scope>NUCLEOTIDE SEQUENCE [LARGE SCALE GENOMIC DNA]</scope>
    <source>
        <strain evidence="3">cv. CVL-1</strain>
        <tissue evidence="2">Whole seedling</tissue>
    </source>
</reference>
<keyword evidence="3" id="KW-1185">Reference proteome</keyword>
<accession>A0A1R3GX78</accession>
<proteinExistence type="inferred from homology"/>
<protein>
    <submittedName>
        <fullName evidence="2">Uncharacterized protein</fullName>
    </submittedName>
</protein>
<dbReference type="OrthoDB" id="1853217at2759"/>
<dbReference type="PANTHER" id="PTHR33787:SF4">
    <property type="entry name" value="YCF20-LIKE PROTEIN"/>
    <property type="match status" value="1"/>
</dbReference>
<comment type="similarity">
    <text evidence="1">Belongs to the ycf20 family.</text>
</comment>
<organism evidence="2 3">
    <name type="scientific">Corchorus capsularis</name>
    <name type="common">Jute</name>
    <dbReference type="NCBI Taxonomy" id="210143"/>
    <lineage>
        <taxon>Eukaryota</taxon>
        <taxon>Viridiplantae</taxon>
        <taxon>Streptophyta</taxon>
        <taxon>Embryophyta</taxon>
        <taxon>Tracheophyta</taxon>
        <taxon>Spermatophyta</taxon>
        <taxon>Magnoliopsida</taxon>
        <taxon>eudicotyledons</taxon>
        <taxon>Gunneridae</taxon>
        <taxon>Pentapetalae</taxon>
        <taxon>rosids</taxon>
        <taxon>malvids</taxon>
        <taxon>Malvales</taxon>
        <taxon>Malvaceae</taxon>
        <taxon>Grewioideae</taxon>
        <taxon>Apeibeae</taxon>
        <taxon>Corchorus</taxon>
    </lineage>
</organism>
<dbReference type="PANTHER" id="PTHR33787">
    <property type="match status" value="1"/>
</dbReference>
<dbReference type="AlphaFoldDB" id="A0A1R3GX78"/>
<dbReference type="Proteomes" id="UP000188268">
    <property type="component" value="Unassembled WGS sequence"/>
</dbReference>
<sequence>MACHVGRMHLQAGLSIMDNEVLESSCMVLATCAIQRWSCEPILSGQSSKIGLKSALFPRKRSFGFLKWNSFSTRRHGWKVAFALDTGGISGNSGEDSVNSDSPNIGGTRLGRIVSAGGRQLLEKLNSARKNFPMKVIGMY</sequence>
<comment type="caution">
    <text evidence="2">The sequence shown here is derived from an EMBL/GenBank/DDBJ whole genome shotgun (WGS) entry which is preliminary data.</text>
</comment>
<dbReference type="Gramene" id="OMO62692">
    <property type="protein sequence ID" value="OMO62692"/>
    <property type="gene ID" value="CCACVL1_22691"/>
</dbReference>
<dbReference type="InterPro" id="IPR007572">
    <property type="entry name" value="Uncharacterised_Ycf20"/>
</dbReference>
<evidence type="ECO:0000256" key="1">
    <source>
        <dbReference type="ARBA" id="ARBA00009846"/>
    </source>
</evidence>
<gene>
    <name evidence="2" type="ORF">CCACVL1_22691</name>
</gene>
<name>A0A1R3GX78_COCAP</name>
<evidence type="ECO:0000313" key="2">
    <source>
        <dbReference type="EMBL" id="OMO62692.1"/>
    </source>
</evidence>
<dbReference type="EMBL" id="AWWV01013188">
    <property type="protein sequence ID" value="OMO62692.1"/>
    <property type="molecule type" value="Genomic_DNA"/>
</dbReference>